<evidence type="ECO:0000259" key="5">
    <source>
        <dbReference type="PROSITE" id="PS01124"/>
    </source>
</evidence>
<dbReference type="InterPro" id="IPR035418">
    <property type="entry name" value="AraC-bd_2"/>
</dbReference>
<keyword evidence="3" id="KW-0804">Transcription</keyword>
<dbReference type="PANTHER" id="PTHR46796">
    <property type="entry name" value="HTH-TYPE TRANSCRIPTIONAL ACTIVATOR RHAS-RELATED"/>
    <property type="match status" value="1"/>
</dbReference>
<protein>
    <submittedName>
        <fullName evidence="6">Helix-turn-helix domain-containing protein</fullName>
    </submittedName>
</protein>
<feature type="domain" description="HTH araC/xylS-type" evidence="5">
    <location>
        <begin position="230"/>
        <end position="335"/>
    </location>
</feature>
<dbReference type="InterPro" id="IPR050204">
    <property type="entry name" value="AraC_XylS_family_regulators"/>
</dbReference>
<gene>
    <name evidence="6" type="ORF">M3D15_09745</name>
</gene>
<dbReference type="PROSITE" id="PS01124">
    <property type="entry name" value="HTH_ARAC_FAMILY_2"/>
    <property type="match status" value="1"/>
</dbReference>
<dbReference type="InterPro" id="IPR009057">
    <property type="entry name" value="Homeodomain-like_sf"/>
</dbReference>
<name>A0ABT2HZ79_9MICO</name>
<dbReference type="Pfam" id="PF12833">
    <property type="entry name" value="HTH_18"/>
    <property type="match status" value="1"/>
</dbReference>
<keyword evidence="7" id="KW-1185">Reference proteome</keyword>
<dbReference type="Proteomes" id="UP001525379">
    <property type="component" value="Unassembled WGS sequence"/>
</dbReference>
<evidence type="ECO:0000256" key="1">
    <source>
        <dbReference type="ARBA" id="ARBA00023015"/>
    </source>
</evidence>
<proteinExistence type="predicted"/>
<dbReference type="PANTHER" id="PTHR46796:SF6">
    <property type="entry name" value="ARAC SUBFAMILY"/>
    <property type="match status" value="1"/>
</dbReference>
<dbReference type="SUPFAM" id="SSF46689">
    <property type="entry name" value="Homeodomain-like"/>
    <property type="match status" value="1"/>
</dbReference>
<dbReference type="SMART" id="SM00342">
    <property type="entry name" value="HTH_ARAC"/>
    <property type="match status" value="1"/>
</dbReference>
<keyword evidence="1" id="KW-0805">Transcription regulation</keyword>
<evidence type="ECO:0000256" key="3">
    <source>
        <dbReference type="ARBA" id="ARBA00023163"/>
    </source>
</evidence>
<feature type="region of interest" description="Disordered" evidence="4">
    <location>
        <begin position="1"/>
        <end position="32"/>
    </location>
</feature>
<dbReference type="EMBL" id="JALXSQ010000058">
    <property type="protein sequence ID" value="MCT2043604.1"/>
    <property type="molecule type" value="Genomic_DNA"/>
</dbReference>
<evidence type="ECO:0000313" key="6">
    <source>
        <dbReference type="EMBL" id="MCT2043604.1"/>
    </source>
</evidence>
<dbReference type="InterPro" id="IPR018060">
    <property type="entry name" value="HTH_AraC"/>
</dbReference>
<dbReference type="Gene3D" id="1.10.10.60">
    <property type="entry name" value="Homeodomain-like"/>
    <property type="match status" value="1"/>
</dbReference>
<comment type="caution">
    <text evidence="6">The sequence shown here is derived from an EMBL/GenBank/DDBJ whole genome shotgun (WGS) entry which is preliminary data.</text>
</comment>
<evidence type="ECO:0000256" key="2">
    <source>
        <dbReference type="ARBA" id="ARBA00023125"/>
    </source>
</evidence>
<dbReference type="Pfam" id="PF14525">
    <property type="entry name" value="AraC_binding_2"/>
    <property type="match status" value="1"/>
</dbReference>
<evidence type="ECO:0000256" key="4">
    <source>
        <dbReference type="SAM" id="MobiDB-lite"/>
    </source>
</evidence>
<accession>A0ABT2HZ79</accession>
<sequence length="340" mass="37528">MVESSGAASRLSEPPARAARGAVTRAEHDPAADESLDLNRFRNVVNESFVPLEITADDPASFRARVSHVNVHGVSFTDIRAGAHTVLRTPELIAESSEHCVKISRQMEGRGIHRQHGRSVDLQPGDLVVYDTSQPYELSFTDDFRVLVMMVPHERLKVPPHAMNDITAVRLDGSSGLGRVVSPFLATLGTSLDELRGPAGVYLVQSAVQLVDTLLANSFDLNRVAADPHRALLESIRDDIDQRLGDTTLSPSTIAERAYISVRHLHALFHDRGETVAGYIRKRRLECAYLDLVNPEYAHRSVSAIGADWGLANAAHFSRLFKVRYGESPSEVRRRAFARN</sequence>
<evidence type="ECO:0000313" key="7">
    <source>
        <dbReference type="Proteomes" id="UP001525379"/>
    </source>
</evidence>
<keyword evidence="2" id="KW-0238">DNA-binding</keyword>
<dbReference type="RefSeq" id="WP_260104700.1">
    <property type="nucleotide sequence ID" value="NZ_JALXSQ010000058.1"/>
</dbReference>
<organism evidence="6 7">
    <name type="scientific">Pseudoclavibacter albus</name>
    <dbReference type="NCBI Taxonomy" id="272241"/>
    <lineage>
        <taxon>Bacteria</taxon>
        <taxon>Bacillati</taxon>
        <taxon>Actinomycetota</taxon>
        <taxon>Actinomycetes</taxon>
        <taxon>Micrococcales</taxon>
        <taxon>Microbacteriaceae</taxon>
        <taxon>Pseudoclavibacter</taxon>
    </lineage>
</organism>
<reference evidence="6 7" key="1">
    <citation type="submission" date="2022-04" db="EMBL/GenBank/DDBJ databases">
        <title>Human microbiome associated bacterial genomes.</title>
        <authorList>
            <person name="Sandstrom S."/>
            <person name="Salamzade R."/>
            <person name="Kalan L.R."/>
        </authorList>
    </citation>
    <scope>NUCLEOTIDE SEQUENCE [LARGE SCALE GENOMIC DNA]</scope>
    <source>
        <strain evidence="7">p3-SID1799</strain>
    </source>
</reference>